<dbReference type="AlphaFoldDB" id="A0AAN0RGB9"/>
<evidence type="ECO:0000313" key="1">
    <source>
        <dbReference type="EMBL" id="AII85652.1"/>
    </source>
</evidence>
<organism evidence="1 2">
    <name type="scientific">Planktomarina temperata RCA23</name>
    <dbReference type="NCBI Taxonomy" id="666509"/>
    <lineage>
        <taxon>Bacteria</taxon>
        <taxon>Pseudomonadati</taxon>
        <taxon>Pseudomonadota</taxon>
        <taxon>Alphaproteobacteria</taxon>
        <taxon>Rhodobacterales</taxon>
        <taxon>Paracoccaceae</taxon>
        <taxon>Planktomarina</taxon>
    </lineage>
</organism>
<keyword evidence="2" id="KW-1185">Reference proteome</keyword>
<dbReference type="Proteomes" id="UP000028680">
    <property type="component" value="Chromosome"/>
</dbReference>
<dbReference type="SUPFAM" id="SSF81901">
    <property type="entry name" value="HCP-like"/>
    <property type="match status" value="1"/>
</dbReference>
<dbReference type="InterPro" id="IPR011990">
    <property type="entry name" value="TPR-like_helical_dom_sf"/>
</dbReference>
<accession>A0AAN0RGB9</accession>
<name>A0AAN0RGB9_9RHOB</name>
<gene>
    <name evidence="1" type="ORF">RCA23_c00820</name>
</gene>
<protein>
    <recommendedName>
        <fullName evidence="3">Sel1 repeat family protein</fullName>
    </recommendedName>
</protein>
<dbReference type="RefSeq" id="WP_044048517.1">
    <property type="nucleotide sequence ID" value="NZ_CP003984.1"/>
</dbReference>
<proteinExistence type="predicted"/>
<evidence type="ECO:0000313" key="2">
    <source>
        <dbReference type="Proteomes" id="UP000028680"/>
    </source>
</evidence>
<evidence type="ECO:0008006" key="3">
    <source>
        <dbReference type="Google" id="ProtNLM"/>
    </source>
</evidence>
<dbReference type="EMBL" id="CP003984">
    <property type="protein sequence ID" value="AII85652.1"/>
    <property type="molecule type" value="Genomic_DNA"/>
</dbReference>
<reference evidence="1 2" key="1">
    <citation type="journal article" date="2014" name="ISME J.">
        <title>Adaptation of an abundant Roseobacter RCA organism to pelagic systems revealed by genomic and transcriptomic analyses.</title>
        <authorList>
            <person name="Voget S."/>
            <person name="Wemheuer B."/>
            <person name="Brinkhoff T."/>
            <person name="Vollmers J."/>
            <person name="Dietrich S."/>
            <person name="Giebel H.A."/>
            <person name="Beardsley C."/>
            <person name="Sardemann C."/>
            <person name="Bakenhus I."/>
            <person name="Billerbeck S."/>
            <person name="Daniel R."/>
            <person name="Simon M."/>
        </authorList>
    </citation>
    <scope>NUCLEOTIDE SEQUENCE [LARGE SCALE GENOMIC DNA]</scope>
    <source>
        <strain evidence="1 2">RCA23</strain>
    </source>
</reference>
<dbReference type="KEGG" id="ptp:RCA23_c00820"/>
<sequence length="128" mass="14542">MDFQDIQSTKLVNACTKAIEDQNDNVARYYLLRARGHLRGGSYEQAISDIRRSHDMGYPAATFALATLYHFGDAMLQDLERAASLYEAAYSNGVTWAARGLAILYEDFSFDNYNPELAKEWLKKFEGI</sequence>
<dbReference type="Gene3D" id="1.25.40.10">
    <property type="entry name" value="Tetratricopeptide repeat domain"/>
    <property type="match status" value="1"/>
</dbReference>